<proteinExistence type="predicted"/>
<dbReference type="InterPro" id="IPR025110">
    <property type="entry name" value="AMP-bd_C"/>
</dbReference>
<keyword evidence="4" id="KW-1185">Reference proteome</keyword>
<dbReference type="Gene3D" id="3.30.300.30">
    <property type="match status" value="1"/>
</dbReference>
<gene>
    <name evidence="3" type="ORF">ACFPZ3_15765</name>
</gene>
<evidence type="ECO:0000313" key="3">
    <source>
        <dbReference type="EMBL" id="MFC5825319.1"/>
    </source>
</evidence>
<reference evidence="4" key="1">
    <citation type="journal article" date="2019" name="Int. J. Syst. Evol. Microbiol.">
        <title>The Global Catalogue of Microorganisms (GCM) 10K type strain sequencing project: providing services to taxonomists for standard genome sequencing and annotation.</title>
        <authorList>
            <consortium name="The Broad Institute Genomics Platform"/>
            <consortium name="The Broad Institute Genome Sequencing Center for Infectious Disease"/>
            <person name="Wu L."/>
            <person name="Ma J."/>
        </authorList>
    </citation>
    <scope>NUCLEOTIDE SEQUENCE [LARGE SCALE GENOMIC DNA]</scope>
    <source>
        <strain evidence="4">CCUG 53903</strain>
    </source>
</reference>
<protein>
    <submittedName>
        <fullName evidence="3">Class I adenylate-forming enzyme family protein</fullName>
    </submittedName>
</protein>
<feature type="domain" description="AMP-dependent synthetase/ligase" evidence="1">
    <location>
        <begin position="11"/>
        <end position="349"/>
    </location>
</feature>
<dbReference type="PANTHER" id="PTHR43767:SF1">
    <property type="entry name" value="NONRIBOSOMAL PEPTIDE SYNTHASE PES1 (EUROFUNG)-RELATED"/>
    <property type="match status" value="1"/>
</dbReference>
<dbReference type="Proteomes" id="UP001596058">
    <property type="component" value="Unassembled WGS sequence"/>
</dbReference>
<feature type="domain" description="AMP-binding enzyme C-terminal" evidence="2">
    <location>
        <begin position="400"/>
        <end position="475"/>
    </location>
</feature>
<dbReference type="Pfam" id="PF13193">
    <property type="entry name" value="AMP-binding_C"/>
    <property type="match status" value="1"/>
</dbReference>
<dbReference type="InterPro" id="IPR045851">
    <property type="entry name" value="AMP-bd_C_sf"/>
</dbReference>
<evidence type="ECO:0000313" key="4">
    <source>
        <dbReference type="Proteomes" id="UP001596058"/>
    </source>
</evidence>
<dbReference type="EMBL" id="JBHSPA010000020">
    <property type="protein sequence ID" value="MFC5825319.1"/>
    <property type="molecule type" value="Genomic_DNA"/>
</dbReference>
<dbReference type="PANTHER" id="PTHR43767">
    <property type="entry name" value="LONG-CHAIN-FATTY-ACID--COA LIGASE"/>
    <property type="match status" value="1"/>
</dbReference>
<dbReference type="InterPro" id="IPR000873">
    <property type="entry name" value="AMP-dep_synth/lig_dom"/>
</dbReference>
<dbReference type="SUPFAM" id="SSF56801">
    <property type="entry name" value="Acetyl-CoA synthetase-like"/>
    <property type="match status" value="1"/>
</dbReference>
<evidence type="ECO:0000259" key="2">
    <source>
        <dbReference type="Pfam" id="PF13193"/>
    </source>
</evidence>
<dbReference type="Pfam" id="PF00501">
    <property type="entry name" value="AMP-binding"/>
    <property type="match status" value="1"/>
</dbReference>
<dbReference type="InterPro" id="IPR050237">
    <property type="entry name" value="ATP-dep_AMP-bd_enzyme"/>
</dbReference>
<evidence type="ECO:0000259" key="1">
    <source>
        <dbReference type="Pfam" id="PF00501"/>
    </source>
</evidence>
<dbReference type="RefSeq" id="WP_379514842.1">
    <property type="nucleotide sequence ID" value="NZ_JBHSPA010000020.1"/>
</dbReference>
<accession>A0ABW1CI00</accession>
<sequence>MNTLAALTRNAHERYADHPAVYDGSAWLTFADLGARARGVAARLRERGVGPGDRVVIALRNRAEILQIEHALFLSGLVRVAVSSRLHGREIAGIARDCAAALVVCEPEHVSALEWPHISSADLDELTAPGPELPAVSEPGPGDVAALMYTSGTTGEPKGAIVTHRQWLAMIGAIRERLPVRGPGDVVVHAAPMSHFGGSIGSAYTFSGAAAVPLPKFGADVVLGAVEEFRATVLPLVPTMLKELTTAAELGRYRLRSLTAVPYGGAAISAPSALRAAGAFGEVLYQCYGLSEALAPLTVLPPEAHMRAGDSRLASAGRAVPGVEIEIVDPVGGIGEVVVRGAPVMPGYWNRPEQSAEVLDQDGRFRTGDIGRLDEDGYLYLVDRRRDVIVSGGFNVYPGEVERAISELPDVREVVVFGIPHERWGEAVAAAVVLAPGSRLTGEDVVQACRDRLAAYKKPLHVDLVGELPMSSTGKINRREVRDRYWSVRSRNVGD</sequence>
<comment type="caution">
    <text evidence="3">The sequence shown here is derived from an EMBL/GenBank/DDBJ whole genome shotgun (WGS) entry which is preliminary data.</text>
</comment>
<dbReference type="InterPro" id="IPR020845">
    <property type="entry name" value="AMP-binding_CS"/>
</dbReference>
<name>A0ABW1CI00_9ACTN</name>
<dbReference type="PROSITE" id="PS00455">
    <property type="entry name" value="AMP_BINDING"/>
    <property type="match status" value="1"/>
</dbReference>
<organism evidence="3 4">
    <name type="scientific">Nonomuraea insulae</name>
    <dbReference type="NCBI Taxonomy" id="1616787"/>
    <lineage>
        <taxon>Bacteria</taxon>
        <taxon>Bacillati</taxon>
        <taxon>Actinomycetota</taxon>
        <taxon>Actinomycetes</taxon>
        <taxon>Streptosporangiales</taxon>
        <taxon>Streptosporangiaceae</taxon>
        <taxon>Nonomuraea</taxon>
    </lineage>
</organism>
<dbReference type="Gene3D" id="3.40.50.12780">
    <property type="entry name" value="N-terminal domain of ligase-like"/>
    <property type="match status" value="1"/>
</dbReference>
<dbReference type="InterPro" id="IPR042099">
    <property type="entry name" value="ANL_N_sf"/>
</dbReference>